<dbReference type="SUPFAM" id="SSF52156">
    <property type="entry name" value="Initiation factor IF2/eIF5b, domain 3"/>
    <property type="match status" value="1"/>
</dbReference>
<sequence length="904" mass="100429">MPMHAPIAPRTTRQYPMAPGYGNYSSQDRIMDEKSRYFSSFQPHAKHHVKWYMDSGHQLSWPGTERIQAGKTYEAIINYFFTPNCACVLFVRERIEACITMEDMDCDIQANSLKEILKLYHLIHVKLKEPIDFDEKGRPKVVISQNDNVPLPRLVKFQRISCTPIFALKNTVIFQLENESILGQMFTREMGFRKFNPLLYPMDIFFKKDDKVQLEIVKPPRMPTQCGYLLRVPFVSEVRDKWCIEFPELEECIRFRGGPSDDVSDIIAKTKAPQEESNLIVKHTTNQLEDILPTESRPCTIAAFSRRIGGKLKDVLRYIFLKTKVPIASSKQITINIAKRIYNFVTGRCEFVDIDEKLEKTELDQLVKTSLDAKYATRPISPVVVLLGHVNHGKTSLFDLVCNTNFGSTEPGLVTQHVRASQVQDGPFCLIDTPGHHAFDFMRQNASRAADLAIVVVAANEGIMDQTRSSLLLCKELKIPFIIATTKNDLDNLKTEEIATELANLDILIEPLGGDVQFLSLSTRTDSVQSRQALIDAINLQHAVSAPEPVQMPADHLANGIVLEAGRDKRYGQYAMLLVKNKTLSCGNYIVSGSTATRVAMLKDVNGNVVKSLGASNVAILVSQGSFTPGNDFVALKSEDLAMVLARETSTQEKVTRTTRAYQEHVMASLDDTCSDLVQDESIKHVPVFIKSDVESGLDAVQQALEPLEALGMTRRCKFQFLGASTGQVTLSDVALVASQRGCLCCFNVPINAAAKTEARRLSVNVLSAKVIYNLVQSAEKFLQASLDEPLLGNIVGTFKVLKVFQAAKRNTAAGGVVVKGQIHAGAQVRILRNGTVIYSVRCNIPRRFQGTIASLRRTTEAALVVNESESCGMTFKDFNKVQPDDLVEAFAPAEQIAPGDIQS</sequence>
<reference evidence="10" key="1">
    <citation type="journal article" date="2023" name="Nat. Microbiol.">
        <title>Babesia duncani multi-omics identifies virulence factors and drug targets.</title>
        <authorList>
            <person name="Singh P."/>
            <person name="Lonardi S."/>
            <person name="Liang Q."/>
            <person name="Vydyam P."/>
            <person name="Khabirova E."/>
            <person name="Fang T."/>
            <person name="Gihaz S."/>
            <person name="Thekkiniath J."/>
            <person name="Munshi M."/>
            <person name="Abel S."/>
            <person name="Ciampossin L."/>
            <person name="Batugedara G."/>
            <person name="Gupta M."/>
            <person name="Lu X.M."/>
            <person name="Lenz T."/>
            <person name="Chakravarty S."/>
            <person name="Cornillot E."/>
            <person name="Hu Y."/>
            <person name="Ma W."/>
            <person name="Gonzalez L.M."/>
            <person name="Sanchez S."/>
            <person name="Estrada K."/>
            <person name="Sanchez-Flores A."/>
            <person name="Montero E."/>
            <person name="Harb O.S."/>
            <person name="Le Roch K.G."/>
            <person name="Mamoun C.B."/>
        </authorList>
    </citation>
    <scope>NUCLEOTIDE SEQUENCE</scope>
    <source>
        <strain evidence="10">WA1</strain>
    </source>
</reference>
<evidence type="ECO:0000259" key="7">
    <source>
        <dbReference type="Pfam" id="PF00009"/>
    </source>
</evidence>
<comment type="caution">
    <text evidence="10">The sequence shown here is derived from an EMBL/GenBank/DDBJ whole genome shotgun (WGS) entry which is preliminary data.</text>
</comment>
<dbReference type="EMBL" id="JALLKP010000001">
    <property type="protein sequence ID" value="KAK2198249.1"/>
    <property type="molecule type" value="Genomic_DNA"/>
</dbReference>
<dbReference type="InterPro" id="IPR009000">
    <property type="entry name" value="Transl_B-barrel_sf"/>
</dbReference>
<dbReference type="CDD" id="cd03692">
    <property type="entry name" value="mtIF2_IVc"/>
    <property type="match status" value="1"/>
</dbReference>
<keyword evidence="4" id="KW-0648">Protein biosynthesis</keyword>
<dbReference type="InterPro" id="IPR000795">
    <property type="entry name" value="T_Tr_GTP-bd_dom"/>
</dbReference>
<dbReference type="InterPro" id="IPR053905">
    <property type="entry name" value="EF-G-like_DII"/>
</dbReference>
<dbReference type="AlphaFoldDB" id="A0AAD9UQV7"/>
<evidence type="ECO:0000259" key="8">
    <source>
        <dbReference type="Pfam" id="PF11987"/>
    </source>
</evidence>
<keyword evidence="5" id="KW-0342">GTP-binding</keyword>
<dbReference type="NCBIfam" id="TIGR00231">
    <property type="entry name" value="small_GTP"/>
    <property type="match status" value="1"/>
</dbReference>
<dbReference type="Gene3D" id="3.40.50.10050">
    <property type="entry name" value="Translation initiation factor IF- 2, domain 3"/>
    <property type="match status" value="1"/>
</dbReference>
<dbReference type="GO" id="GO:0005525">
    <property type="term" value="F:GTP binding"/>
    <property type="evidence" value="ECO:0007669"/>
    <property type="project" value="UniProtKB-KW"/>
</dbReference>
<organism evidence="10 11">
    <name type="scientific">Babesia duncani</name>
    <dbReference type="NCBI Taxonomy" id="323732"/>
    <lineage>
        <taxon>Eukaryota</taxon>
        <taxon>Sar</taxon>
        <taxon>Alveolata</taxon>
        <taxon>Apicomplexa</taxon>
        <taxon>Aconoidasida</taxon>
        <taxon>Piroplasmida</taxon>
        <taxon>Babesiidae</taxon>
        <taxon>Babesia</taxon>
    </lineage>
</organism>
<evidence type="ECO:0000256" key="3">
    <source>
        <dbReference type="ARBA" id="ARBA00022741"/>
    </source>
</evidence>
<feature type="domain" description="Elongation factor G-like" evidence="9">
    <location>
        <begin position="558"/>
        <end position="634"/>
    </location>
</feature>
<feature type="region of interest" description="Disordered" evidence="6">
    <location>
        <begin position="1"/>
        <end position="20"/>
    </location>
</feature>
<dbReference type="InterPro" id="IPR036925">
    <property type="entry name" value="TIF_IF2_dom3_sf"/>
</dbReference>
<gene>
    <name evidence="10" type="ORF">BdWA1_001258</name>
</gene>
<dbReference type="Pfam" id="PF11987">
    <property type="entry name" value="IF-2"/>
    <property type="match status" value="1"/>
</dbReference>
<feature type="domain" description="Translation initiation factor IF- 2" evidence="8">
    <location>
        <begin position="663"/>
        <end position="778"/>
    </location>
</feature>
<proteinExistence type="inferred from homology"/>
<keyword evidence="10" id="KW-0378">Hydrolase</keyword>
<dbReference type="InterPro" id="IPR015760">
    <property type="entry name" value="TIF_IF2"/>
</dbReference>
<dbReference type="PANTHER" id="PTHR43381">
    <property type="entry name" value="TRANSLATION INITIATION FACTOR IF-2-RELATED"/>
    <property type="match status" value="1"/>
</dbReference>
<dbReference type="Pfam" id="PF00009">
    <property type="entry name" value="GTP_EFTU"/>
    <property type="match status" value="1"/>
</dbReference>
<evidence type="ECO:0000259" key="9">
    <source>
        <dbReference type="Pfam" id="PF22042"/>
    </source>
</evidence>
<dbReference type="InterPro" id="IPR005225">
    <property type="entry name" value="Small_GTP-bd"/>
</dbReference>
<keyword evidence="2 10" id="KW-0396">Initiation factor</keyword>
<dbReference type="Proteomes" id="UP001214638">
    <property type="component" value="Unassembled WGS sequence"/>
</dbReference>
<evidence type="ECO:0000256" key="5">
    <source>
        <dbReference type="ARBA" id="ARBA00023134"/>
    </source>
</evidence>
<dbReference type="SUPFAM" id="SSF52540">
    <property type="entry name" value="P-loop containing nucleoside triphosphate hydrolases"/>
    <property type="match status" value="1"/>
</dbReference>
<dbReference type="RefSeq" id="XP_067805091.1">
    <property type="nucleotide sequence ID" value="XM_067946300.1"/>
</dbReference>
<evidence type="ECO:0000313" key="10">
    <source>
        <dbReference type="EMBL" id="KAK2198249.1"/>
    </source>
</evidence>
<name>A0AAD9UQV7_9APIC</name>
<keyword evidence="3" id="KW-0547">Nucleotide-binding</keyword>
<protein>
    <submittedName>
        <fullName evidence="10">Bifunctional Translation initiation factor IF-2/P-loop containing nucleoside triphosphate hydrolase/Translation initiation factor IF-2</fullName>
    </submittedName>
</protein>
<keyword evidence="11" id="KW-1185">Reference proteome</keyword>
<evidence type="ECO:0000256" key="6">
    <source>
        <dbReference type="SAM" id="MobiDB-lite"/>
    </source>
</evidence>
<evidence type="ECO:0000256" key="1">
    <source>
        <dbReference type="ARBA" id="ARBA00007733"/>
    </source>
</evidence>
<dbReference type="PANTHER" id="PTHR43381:SF5">
    <property type="entry name" value="TR-TYPE G DOMAIN-CONTAINING PROTEIN"/>
    <property type="match status" value="1"/>
</dbReference>
<evidence type="ECO:0000256" key="4">
    <source>
        <dbReference type="ARBA" id="ARBA00022917"/>
    </source>
</evidence>
<dbReference type="GeneID" id="94335556"/>
<dbReference type="GO" id="GO:0003924">
    <property type="term" value="F:GTPase activity"/>
    <property type="evidence" value="ECO:0007669"/>
    <property type="project" value="InterPro"/>
</dbReference>
<evidence type="ECO:0000313" key="11">
    <source>
        <dbReference type="Proteomes" id="UP001214638"/>
    </source>
</evidence>
<dbReference type="GO" id="GO:0003743">
    <property type="term" value="F:translation initiation factor activity"/>
    <property type="evidence" value="ECO:0007669"/>
    <property type="project" value="UniProtKB-KW"/>
</dbReference>
<dbReference type="Gene3D" id="3.40.50.300">
    <property type="entry name" value="P-loop containing nucleotide triphosphate hydrolases"/>
    <property type="match status" value="1"/>
</dbReference>
<dbReference type="Pfam" id="PF22042">
    <property type="entry name" value="EF-G_D2"/>
    <property type="match status" value="1"/>
</dbReference>
<dbReference type="InterPro" id="IPR023115">
    <property type="entry name" value="TIF_IF2_dom3"/>
</dbReference>
<accession>A0AAD9UQV7</accession>
<dbReference type="InterPro" id="IPR027417">
    <property type="entry name" value="P-loop_NTPase"/>
</dbReference>
<dbReference type="Gene3D" id="2.40.30.10">
    <property type="entry name" value="Translation factors"/>
    <property type="match status" value="2"/>
</dbReference>
<evidence type="ECO:0000256" key="2">
    <source>
        <dbReference type="ARBA" id="ARBA00022540"/>
    </source>
</evidence>
<feature type="domain" description="Tr-type G" evidence="7">
    <location>
        <begin position="423"/>
        <end position="505"/>
    </location>
</feature>
<dbReference type="KEGG" id="bdw:94335556"/>
<comment type="similarity">
    <text evidence="1">Belongs to the TRAFAC class translation factor GTPase superfamily. Classic translation factor GTPase family. IF-2 subfamily.</text>
</comment>
<dbReference type="GO" id="GO:0005737">
    <property type="term" value="C:cytoplasm"/>
    <property type="evidence" value="ECO:0007669"/>
    <property type="project" value="TreeGrafter"/>
</dbReference>
<dbReference type="SUPFAM" id="SSF50447">
    <property type="entry name" value="Translation proteins"/>
    <property type="match status" value="2"/>
</dbReference>